<accession>M7N273</accession>
<dbReference type="eggNOG" id="COG3335">
    <property type="taxonomic scope" value="Bacteria"/>
</dbReference>
<reference evidence="2 3" key="1">
    <citation type="journal article" date="2013" name="Genome Announc.">
        <title>Draft Genome Sequence of Cesiribacter andamanensis Strain AMV16T, Isolated from a Soil Sample from a Mud Volcano in the Andaman Islands, India.</title>
        <authorList>
            <person name="Shivaji S."/>
            <person name="Ara S."/>
            <person name="Begum Z."/>
            <person name="Srinivas T.N."/>
            <person name="Singh A."/>
            <person name="Kumar Pinnaka A."/>
        </authorList>
    </citation>
    <scope>NUCLEOTIDE SEQUENCE [LARGE SCALE GENOMIC DNA]</scope>
    <source>
        <strain evidence="2 3">AMV16</strain>
    </source>
</reference>
<dbReference type="Proteomes" id="UP000011910">
    <property type="component" value="Unassembled WGS sequence"/>
</dbReference>
<dbReference type="EMBL" id="AODQ01000127">
    <property type="protein sequence ID" value="EMR01301.1"/>
    <property type="molecule type" value="Genomic_DNA"/>
</dbReference>
<evidence type="ECO:0000259" key="1">
    <source>
        <dbReference type="Pfam" id="PF13358"/>
    </source>
</evidence>
<dbReference type="InterPro" id="IPR047655">
    <property type="entry name" value="Transpos_IS630-like"/>
</dbReference>
<proteinExistence type="predicted"/>
<dbReference type="InterPro" id="IPR038717">
    <property type="entry name" value="Tc1-like_DDE_dom"/>
</dbReference>
<name>M7N273_9BACT</name>
<gene>
    <name evidence="2" type="ORF">ADICEAN_03572</name>
</gene>
<comment type="caution">
    <text evidence="2">The sequence shown here is derived from an EMBL/GenBank/DDBJ whole genome shotgun (WGS) entry which is preliminary data.</text>
</comment>
<feature type="domain" description="Tc1-like transposase DDE" evidence="1">
    <location>
        <begin position="2"/>
        <end position="129"/>
    </location>
</feature>
<evidence type="ECO:0000313" key="3">
    <source>
        <dbReference type="Proteomes" id="UP000011910"/>
    </source>
</evidence>
<dbReference type="GO" id="GO:0003676">
    <property type="term" value="F:nucleic acid binding"/>
    <property type="evidence" value="ECO:0007669"/>
    <property type="project" value="InterPro"/>
</dbReference>
<keyword evidence="3" id="KW-1185">Reference proteome</keyword>
<dbReference type="OrthoDB" id="64529at2"/>
<protein>
    <recommendedName>
        <fullName evidence="1">Tc1-like transposase DDE domain-containing protein</fullName>
    </recommendedName>
</protein>
<dbReference type="Gene3D" id="3.30.420.10">
    <property type="entry name" value="Ribonuclease H-like superfamily/Ribonuclease H"/>
    <property type="match status" value="1"/>
</dbReference>
<dbReference type="STRING" id="1279009.ADICEAN_03572"/>
<dbReference type="AlphaFoldDB" id="M7N273"/>
<dbReference type="Pfam" id="PF13358">
    <property type="entry name" value="DDE_3"/>
    <property type="match status" value="1"/>
</dbReference>
<dbReference type="NCBIfam" id="NF033545">
    <property type="entry name" value="transpos_IS630"/>
    <property type="match status" value="1"/>
</dbReference>
<dbReference type="InterPro" id="IPR036397">
    <property type="entry name" value="RNaseH_sf"/>
</dbReference>
<organism evidence="2 3">
    <name type="scientific">Cesiribacter andamanensis AMV16</name>
    <dbReference type="NCBI Taxonomy" id="1279009"/>
    <lineage>
        <taxon>Bacteria</taxon>
        <taxon>Pseudomonadati</taxon>
        <taxon>Bacteroidota</taxon>
        <taxon>Cytophagia</taxon>
        <taxon>Cytophagales</taxon>
        <taxon>Cesiribacteraceae</taxon>
        <taxon>Cesiribacter</taxon>
    </lineage>
</organism>
<sequence>MRFGLRTNLKSRWTPRGIRPRGDFKIGYQWGYLYAAVNPKEGLLQAWLMPDMQQNTFQCFMDDFSKNTQDESLLILDGAPCHRSKLRLAENVSLMLLPAYSSELNPVERLFQELRKTLSNQVFDSISEVEDLLQQALKPYFQNRQKLRQLTLYPWMKTETIS</sequence>
<evidence type="ECO:0000313" key="2">
    <source>
        <dbReference type="EMBL" id="EMR01301.1"/>
    </source>
</evidence>